<dbReference type="EMBL" id="FMJC01000001">
    <property type="protein sequence ID" value="SCM70145.1"/>
    <property type="molecule type" value="Genomic_DNA"/>
</dbReference>
<sequence>MTPESQNQINSMLHVQSGNVSSNQHRWMYEGSPLTALDEATLQILRELERSGDSLVEALEARLEIMQEAFMAQIRNQVEQVGLKLESRLLLYLSPAGKLVVEGSDADAEGLCRIIAQQPSLQRLFQQMAQAALLSHGLTVASQAQQALAAQGETLEDPLFSRYHMCLKGPLSHFYIR</sequence>
<evidence type="ECO:0000313" key="1">
    <source>
        <dbReference type="EMBL" id="SCM70145.1"/>
    </source>
</evidence>
<protein>
    <submittedName>
        <fullName evidence="1">Uncharacterized protein</fullName>
    </submittedName>
</protein>
<organism evidence="1">
    <name type="scientific">uncultured Desulfovibrio sp</name>
    <dbReference type="NCBI Taxonomy" id="167968"/>
    <lineage>
        <taxon>Bacteria</taxon>
        <taxon>Pseudomonadati</taxon>
        <taxon>Thermodesulfobacteriota</taxon>
        <taxon>Desulfovibrionia</taxon>
        <taxon>Desulfovibrionales</taxon>
        <taxon>Desulfovibrionaceae</taxon>
        <taxon>Desulfovibrio</taxon>
        <taxon>environmental samples</taxon>
    </lineage>
</organism>
<dbReference type="RefSeq" id="WP_179981611.1">
    <property type="nucleotide sequence ID" value="NZ_LT608333.1"/>
</dbReference>
<dbReference type="AlphaFoldDB" id="A0A212KXW6"/>
<reference evidence="1" key="1">
    <citation type="submission" date="2016-08" db="EMBL/GenBank/DDBJ databases">
        <authorList>
            <person name="Seilhamer J.J."/>
        </authorList>
    </citation>
    <scope>NUCLEOTIDE SEQUENCE</scope>
    <source>
        <strain evidence="1">86-1</strain>
    </source>
</reference>
<proteinExistence type="predicted"/>
<name>A0A212KXW6_9BACT</name>
<accession>A0A212KXW6</accession>
<gene>
    <name evidence="1" type="ORF">KL86DES1_10214</name>
</gene>